<dbReference type="GO" id="GO:0046872">
    <property type="term" value="F:metal ion binding"/>
    <property type="evidence" value="ECO:0007669"/>
    <property type="project" value="UniProtKB-KW"/>
</dbReference>
<feature type="domain" description="CBS" evidence="10">
    <location>
        <begin position="418"/>
        <end position="473"/>
    </location>
</feature>
<dbReference type="GO" id="GO:0016779">
    <property type="term" value="F:nucleotidyltransferase activity"/>
    <property type="evidence" value="ECO:0007669"/>
    <property type="project" value="UniProtKB-KW"/>
</dbReference>
<dbReference type="AlphaFoldDB" id="S0G363"/>
<dbReference type="PATRIC" id="fig|1286635.3.peg.1611"/>
<protein>
    <submittedName>
        <fullName evidence="11">Putative tRNA nucleotidyl transferase protein</fullName>
    </submittedName>
</protein>
<keyword evidence="4" id="KW-0548">Nucleotidyltransferase</keyword>
<evidence type="ECO:0000313" key="11">
    <source>
        <dbReference type="EMBL" id="EMS79909.1"/>
    </source>
</evidence>
<dbReference type="SUPFAM" id="SSF54631">
    <property type="entry name" value="CBS-domain pair"/>
    <property type="match status" value="1"/>
</dbReference>
<evidence type="ECO:0000313" key="12">
    <source>
        <dbReference type="Proteomes" id="UP000014216"/>
    </source>
</evidence>
<keyword evidence="8" id="KW-0694">RNA-binding</keyword>
<dbReference type="PANTHER" id="PTHR47788">
    <property type="entry name" value="POLYA POLYMERASE"/>
    <property type="match status" value="1"/>
</dbReference>
<dbReference type="InterPro" id="IPR052390">
    <property type="entry name" value="tRNA_nt/polyA_polymerase"/>
</dbReference>
<dbReference type="GO" id="GO:0000166">
    <property type="term" value="F:nucleotide binding"/>
    <property type="evidence" value="ECO:0007669"/>
    <property type="project" value="UniProtKB-KW"/>
</dbReference>
<keyword evidence="6" id="KW-0547">Nucleotide-binding</keyword>
<evidence type="ECO:0000256" key="8">
    <source>
        <dbReference type="ARBA" id="ARBA00022884"/>
    </source>
</evidence>
<dbReference type="Proteomes" id="UP000014216">
    <property type="component" value="Unassembled WGS sequence"/>
</dbReference>
<evidence type="ECO:0000256" key="7">
    <source>
        <dbReference type="ARBA" id="ARBA00022842"/>
    </source>
</evidence>
<keyword evidence="11" id="KW-0808">Transferase</keyword>
<evidence type="ECO:0000256" key="4">
    <source>
        <dbReference type="ARBA" id="ARBA00022695"/>
    </source>
</evidence>
<evidence type="ECO:0000256" key="9">
    <source>
        <dbReference type="PROSITE-ProRule" id="PRU00703"/>
    </source>
</evidence>
<evidence type="ECO:0000256" key="3">
    <source>
        <dbReference type="ARBA" id="ARBA00022694"/>
    </source>
</evidence>
<keyword evidence="9" id="KW-0129">CBS domain</keyword>
<dbReference type="SMART" id="SM00116">
    <property type="entry name" value="CBS"/>
    <property type="match status" value="2"/>
</dbReference>
<dbReference type="SUPFAM" id="SSF64182">
    <property type="entry name" value="DHH phosphoesterases"/>
    <property type="match status" value="1"/>
</dbReference>
<comment type="cofactor">
    <cofactor evidence="1">
        <name>Mg(2+)</name>
        <dbReference type="ChEBI" id="CHEBI:18420"/>
    </cofactor>
</comment>
<organism evidence="11 12">
    <name type="scientific">Desulfotignum phosphitoxidans DSM 13687</name>
    <dbReference type="NCBI Taxonomy" id="1286635"/>
    <lineage>
        <taxon>Bacteria</taxon>
        <taxon>Pseudomonadati</taxon>
        <taxon>Thermodesulfobacteriota</taxon>
        <taxon>Desulfobacteria</taxon>
        <taxon>Desulfobacterales</taxon>
        <taxon>Desulfobacteraceae</taxon>
        <taxon>Desulfotignum</taxon>
    </lineage>
</organism>
<comment type="similarity">
    <text evidence="2">Belongs to the tRNA nucleotidyltransferase/poly(A) polymerase family.</text>
</comment>
<evidence type="ECO:0000259" key="10">
    <source>
        <dbReference type="PROSITE" id="PS51371"/>
    </source>
</evidence>
<dbReference type="Pfam" id="PF01368">
    <property type="entry name" value="DHH"/>
    <property type="match status" value="1"/>
</dbReference>
<feature type="domain" description="CBS" evidence="10">
    <location>
        <begin position="355"/>
        <end position="411"/>
    </location>
</feature>
<dbReference type="Gene3D" id="3.90.1640.10">
    <property type="entry name" value="inorganic pyrophosphatase (n-terminal core)"/>
    <property type="match status" value="1"/>
</dbReference>
<dbReference type="Gene3D" id="3.10.580.10">
    <property type="entry name" value="CBS-domain"/>
    <property type="match status" value="1"/>
</dbReference>
<dbReference type="EMBL" id="APJX01000003">
    <property type="protein sequence ID" value="EMS79909.1"/>
    <property type="molecule type" value="Genomic_DNA"/>
</dbReference>
<dbReference type="GO" id="GO:0008033">
    <property type="term" value="P:tRNA processing"/>
    <property type="evidence" value="ECO:0007669"/>
    <property type="project" value="UniProtKB-KW"/>
</dbReference>
<dbReference type="InterPro" id="IPR038763">
    <property type="entry name" value="DHH_sf"/>
</dbReference>
<evidence type="ECO:0000256" key="5">
    <source>
        <dbReference type="ARBA" id="ARBA00022723"/>
    </source>
</evidence>
<dbReference type="PROSITE" id="PS51371">
    <property type="entry name" value="CBS"/>
    <property type="match status" value="2"/>
</dbReference>
<dbReference type="CDD" id="cd04595">
    <property type="entry name" value="CBS_pair_DHH_polyA_Pol_assoc"/>
    <property type="match status" value="1"/>
</dbReference>
<proteinExistence type="inferred from homology"/>
<dbReference type="PANTHER" id="PTHR47788:SF1">
    <property type="entry name" value="A-ADDING TRNA NUCLEOTIDYLTRANSFERASE"/>
    <property type="match status" value="1"/>
</dbReference>
<sequence length="473" mass="53037">MTLYSYKDKILSKKKQAVSGMILRDRLFWRHPLTRDKICIMKIVTTHKGTDFDALASLVAATLIYPDARPVIPGDVNENLKPFLAIHKDVFELATPNDVNLDQVDTLIVVDTHSWGRLDPRLAVLREKPDLEVIVWDHHVHGDIQVTQPHIKETGACITLILDEIQRKRILITPIQATLFLIGLYEDTGNLTFPSTLGEDAHAAGFLLDRKADLVIMASFLKQAYARQHRDILYDMIRKSETIKQSGFTVGFSKLDLEGRVQNLAMVVQMYREIINADAAFCIFRDLVQDKCMVIGRSGVDEIDISLIMRSLGGGGHPGAGSALIKAANPEVIQEMIVELISGNQQTSVMLSDIMSYPVVKVHEDTTVQEVIMIIRELGCTGMPVVNDQDDLVGIVSRRDLKKVRQSKQKSAPIKAFMTRNVVTISHERSAVEVARLMIKHDIGRVPVVKEGKMIGIVTRSDVMMYFYDMLPD</sequence>
<accession>S0G363</accession>
<dbReference type="Gene3D" id="3.10.310.30">
    <property type="match status" value="1"/>
</dbReference>
<gene>
    <name evidence="11" type="ORF">Dpo_3c00510</name>
</gene>
<reference evidence="11 12" key="1">
    <citation type="journal article" date="2013" name="Genome Announc.">
        <title>Draft Genome Sequence of Desulfotignum phosphitoxidans DSM 13687 Strain FiPS-3.</title>
        <authorList>
            <person name="Poehlein A."/>
            <person name="Daniel R."/>
            <person name="Simeonova D.D."/>
        </authorList>
    </citation>
    <scope>NUCLEOTIDE SEQUENCE [LARGE SCALE GENOMIC DNA]</scope>
    <source>
        <strain evidence="11 12">DSM 13687</strain>
    </source>
</reference>
<keyword evidence="5" id="KW-0479">Metal-binding</keyword>
<dbReference type="InterPro" id="IPR001667">
    <property type="entry name" value="DDH_dom"/>
</dbReference>
<evidence type="ECO:0000256" key="1">
    <source>
        <dbReference type="ARBA" id="ARBA00001946"/>
    </source>
</evidence>
<dbReference type="InterPro" id="IPR046342">
    <property type="entry name" value="CBS_dom_sf"/>
</dbReference>
<name>S0G363_9BACT</name>
<evidence type="ECO:0000256" key="6">
    <source>
        <dbReference type="ARBA" id="ARBA00022741"/>
    </source>
</evidence>
<dbReference type="GO" id="GO:0003723">
    <property type="term" value="F:RNA binding"/>
    <property type="evidence" value="ECO:0007669"/>
    <property type="project" value="UniProtKB-KW"/>
</dbReference>
<keyword evidence="3" id="KW-0819">tRNA processing</keyword>
<keyword evidence="7" id="KW-0460">Magnesium</keyword>
<dbReference type="InterPro" id="IPR000644">
    <property type="entry name" value="CBS_dom"/>
</dbReference>
<comment type="caution">
    <text evidence="11">The sequence shown here is derived from an EMBL/GenBank/DDBJ whole genome shotgun (WGS) entry which is preliminary data.</text>
</comment>
<evidence type="ECO:0000256" key="2">
    <source>
        <dbReference type="ARBA" id="ARBA00007265"/>
    </source>
</evidence>
<keyword evidence="12" id="KW-1185">Reference proteome</keyword>
<dbReference type="Pfam" id="PF00571">
    <property type="entry name" value="CBS"/>
    <property type="match status" value="2"/>
</dbReference>